<organism evidence="1 2">
    <name type="scientific">Clarias magur</name>
    <name type="common">Asian catfish</name>
    <name type="synonym">Macropteronotus magur</name>
    <dbReference type="NCBI Taxonomy" id="1594786"/>
    <lineage>
        <taxon>Eukaryota</taxon>
        <taxon>Metazoa</taxon>
        <taxon>Chordata</taxon>
        <taxon>Craniata</taxon>
        <taxon>Vertebrata</taxon>
        <taxon>Euteleostomi</taxon>
        <taxon>Actinopterygii</taxon>
        <taxon>Neopterygii</taxon>
        <taxon>Teleostei</taxon>
        <taxon>Ostariophysi</taxon>
        <taxon>Siluriformes</taxon>
        <taxon>Clariidae</taxon>
        <taxon>Clarias</taxon>
    </lineage>
</organism>
<sequence>HGVQCQIRHLLEIGVQLRLVTEKHDESEKKEKEKKERRVSGLAVTLQYL</sequence>
<gene>
    <name evidence="1" type="ORF">DAT39_008935</name>
</gene>
<dbReference type="EMBL" id="QNUK01000115">
    <property type="protein sequence ID" value="KAF5901321.1"/>
    <property type="molecule type" value="Genomic_DNA"/>
</dbReference>
<dbReference type="AlphaFoldDB" id="A0A8J4X4G5"/>
<reference evidence="1" key="1">
    <citation type="submission" date="2020-07" db="EMBL/GenBank/DDBJ databases">
        <title>Clarias magur genome sequencing, assembly and annotation.</title>
        <authorList>
            <person name="Kushwaha B."/>
            <person name="Kumar R."/>
            <person name="Das P."/>
            <person name="Joshi C.G."/>
            <person name="Kumar D."/>
            <person name="Nagpure N.S."/>
            <person name="Pandey M."/>
            <person name="Agarwal S."/>
            <person name="Srivastava S."/>
            <person name="Singh M."/>
            <person name="Sahoo L."/>
            <person name="Jayasankar P."/>
            <person name="Meher P.K."/>
            <person name="Koringa P.G."/>
            <person name="Iquebal M.A."/>
            <person name="Das S.P."/>
            <person name="Bit A."/>
            <person name="Patnaik S."/>
            <person name="Patel N."/>
            <person name="Shah T.M."/>
            <person name="Hinsu A."/>
            <person name="Jena J.K."/>
        </authorList>
    </citation>
    <scope>NUCLEOTIDE SEQUENCE</scope>
    <source>
        <strain evidence="1">CIFAMagur01</strain>
        <tissue evidence="1">Testis</tissue>
    </source>
</reference>
<proteinExistence type="predicted"/>
<protein>
    <submittedName>
        <fullName evidence="1">Uncharacterized protein</fullName>
    </submittedName>
</protein>
<keyword evidence="2" id="KW-1185">Reference proteome</keyword>
<dbReference type="Proteomes" id="UP000727407">
    <property type="component" value="Unassembled WGS sequence"/>
</dbReference>
<name>A0A8J4X4G5_CLAMG</name>
<comment type="caution">
    <text evidence="1">The sequence shown here is derived from an EMBL/GenBank/DDBJ whole genome shotgun (WGS) entry which is preliminary data.</text>
</comment>
<feature type="non-terminal residue" evidence="1">
    <location>
        <position position="1"/>
    </location>
</feature>
<accession>A0A8J4X4G5</accession>
<evidence type="ECO:0000313" key="2">
    <source>
        <dbReference type="Proteomes" id="UP000727407"/>
    </source>
</evidence>
<evidence type="ECO:0000313" key="1">
    <source>
        <dbReference type="EMBL" id="KAF5901321.1"/>
    </source>
</evidence>